<organism evidence="5 6">
    <name type="scientific">Leucobacter chromiisoli</name>
    <dbReference type="NCBI Taxonomy" id="2796471"/>
    <lineage>
        <taxon>Bacteria</taxon>
        <taxon>Bacillati</taxon>
        <taxon>Actinomycetota</taxon>
        <taxon>Actinomycetes</taxon>
        <taxon>Micrococcales</taxon>
        <taxon>Microbacteriaceae</taxon>
        <taxon>Leucobacter</taxon>
    </lineage>
</organism>
<evidence type="ECO:0000256" key="1">
    <source>
        <dbReference type="ARBA" id="ARBA00023015"/>
    </source>
</evidence>
<sequence>MKQQDEVDRILADWSAARPDLDLAPLAVFSRMTRITKALDRARAQAFERSGLASWEFDVLAVLRRGGAPFRQSPKILVQQTMVSSGTMTNRIDRMAQRGLVRRLTDPNDGRGVLVEMTAQGQTLVDAAMTRLSDAEELLLGGVPRAERERLATLLRRLALSVQHFGPIAAGDEPGPAA</sequence>
<dbReference type="SUPFAM" id="SSF46785">
    <property type="entry name" value="Winged helix' DNA-binding domain"/>
    <property type="match status" value="1"/>
</dbReference>
<keyword evidence="3" id="KW-0804">Transcription</keyword>
<dbReference type="PROSITE" id="PS50995">
    <property type="entry name" value="HTH_MARR_2"/>
    <property type="match status" value="1"/>
</dbReference>
<dbReference type="EMBL" id="JAEHOH010000006">
    <property type="protein sequence ID" value="MBK0418482.1"/>
    <property type="molecule type" value="Genomic_DNA"/>
</dbReference>
<dbReference type="GO" id="GO:0003700">
    <property type="term" value="F:DNA-binding transcription factor activity"/>
    <property type="evidence" value="ECO:0007669"/>
    <property type="project" value="InterPro"/>
</dbReference>
<comment type="caution">
    <text evidence="5">The sequence shown here is derived from an EMBL/GenBank/DDBJ whole genome shotgun (WGS) entry which is preliminary data.</text>
</comment>
<protein>
    <submittedName>
        <fullName evidence="5">MarR family transcriptional regulator</fullName>
    </submittedName>
</protein>
<keyword evidence="2" id="KW-0238">DNA-binding</keyword>
<dbReference type="PANTHER" id="PTHR42756:SF1">
    <property type="entry name" value="TRANSCRIPTIONAL REPRESSOR OF EMRAB OPERON"/>
    <property type="match status" value="1"/>
</dbReference>
<dbReference type="SMART" id="SM00347">
    <property type="entry name" value="HTH_MARR"/>
    <property type="match status" value="1"/>
</dbReference>
<evidence type="ECO:0000256" key="2">
    <source>
        <dbReference type="ARBA" id="ARBA00023125"/>
    </source>
</evidence>
<accession>A0A934Q7X4</accession>
<dbReference type="GO" id="GO:0003677">
    <property type="term" value="F:DNA binding"/>
    <property type="evidence" value="ECO:0007669"/>
    <property type="project" value="UniProtKB-KW"/>
</dbReference>
<keyword evidence="1" id="KW-0805">Transcription regulation</keyword>
<evidence type="ECO:0000313" key="5">
    <source>
        <dbReference type="EMBL" id="MBK0418482.1"/>
    </source>
</evidence>
<evidence type="ECO:0000313" key="6">
    <source>
        <dbReference type="Proteomes" id="UP000608530"/>
    </source>
</evidence>
<feature type="domain" description="HTH marR-type" evidence="4">
    <location>
        <begin position="25"/>
        <end position="160"/>
    </location>
</feature>
<gene>
    <name evidence="5" type="ORF">JD276_05465</name>
</gene>
<evidence type="ECO:0000256" key="3">
    <source>
        <dbReference type="ARBA" id="ARBA00023163"/>
    </source>
</evidence>
<keyword evidence="6" id="KW-1185">Reference proteome</keyword>
<dbReference type="Gene3D" id="1.10.10.10">
    <property type="entry name" value="Winged helix-like DNA-binding domain superfamily/Winged helix DNA-binding domain"/>
    <property type="match status" value="1"/>
</dbReference>
<name>A0A934Q7X4_9MICO</name>
<dbReference type="PANTHER" id="PTHR42756">
    <property type="entry name" value="TRANSCRIPTIONAL REGULATOR, MARR"/>
    <property type="match status" value="1"/>
</dbReference>
<dbReference type="PROSITE" id="PS01117">
    <property type="entry name" value="HTH_MARR_1"/>
    <property type="match status" value="1"/>
</dbReference>
<dbReference type="Proteomes" id="UP000608530">
    <property type="component" value="Unassembled WGS sequence"/>
</dbReference>
<proteinExistence type="predicted"/>
<reference evidence="5" key="1">
    <citation type="submission" date="2020-12" db="EMBL/GenBank/DDBJ databases">
        <title>Leucobacter sp. CAS1, isolated from Chromium sludge.</title>
        <authorList>
            <person name="Xu Z."/>
        </authorList>
    </citation>
    <scope>NUCLEOTIDE SEQUENCE</scope>
    <source>
        <strain evidence="5">CSA1</strain>
    </source>
</reference>
<dbReference type="Pfam" id="PF12802">
    <property type="entry name" value="MarR_2"/>
    <property type="match status" value="1"/>
</dbReference>
<dbReference type="InterPro" id="IPR023187">
    <property type="entry name" value="Tscrpt_reg_MarR-type_CS"/>
</dbReference>
<dbReference type="RefSeq" id="WP_200114646.1">
    <property type="nucleotide sequence ID" value="NZ_JAEHOH010000006.1"/>
</dbReference>
<dbReference type="InterPro" id="IPR036390">
    <property type="entry name" value="WH_DNA-bd_sf"/>
</dbReference>
<dbReference type="AlphaFoldDB" id="A0A934Q7X4"/>
<dbReference type="PRINTS" id="PR00598">
    <property type="entry name" value="HTHMARR"/>
</dbReference>
<dbReference type="InterPro" id="IPR036388">
    <property type="entry name" value="WH-like_DNA-bd_sf"/>
</dbReference>
<evidence type="ECO:0000259" key="4">
    <source>
        <dbReference type="PROSITE" id="PS50995"/>
    </source>
</evidence>
<dbReference type="InterPro" id="IPR000835">
    <property type="entry name" value="HTH_MarR-typ"/>
</dbReference>